<protein>
    <recommendedName>
        <fullName evidence="10">Fluoride-specific ion channel FluC</fullName>
    </recommendedName>
</protein>
<evidence type="ECO:0000256" key="9">
    <source>
        <dbReference type="ARBA" id="ARBA00049940"/>
    </source>
</evidence>
<keyword evidence="10" id="KW-0813">Transport</keyword>
<feature type="transmembrane region" description="Helical" evidence="10">
    <location>
        <begin position="101"/>
        <end position="120"/>
    </location>
</feature>
<evidence type="ECO:0000256" key="10">
    <source>
        <dbReference type="HAMAP-Rule" id="MF_00454"/>
    </source>
</evidence>
<name>A0ABS5QZT7_9LACO</name>
<sequence length="140" mass="15029">MSKENSLIATLVVFLGGMIGGAARYLLGELPMIGKWPLTTIFINCLGTLLLAYLGTYIKESKKPLQYRQAFIGTGILGGFTTFGALISQSMDLGWKGEPELSVLLIAGSLFLAYFMVLLGKRLAHFTTVKKASLTGGPHA</sequence>
<dbReference type="EMBL" id="JAAMFK010000003">
    <property type="protein sequence ID" value="MBS9338703.1"/>
    <property type="molecule type" value="Genomic_DNA"/>
</dbReference>
<evidence type="ECO:0000256" key="3">
    <source>
        <dbReference type="ARBA" id="ARBA00022692"/>
    </source>
</evidence>
<keyword evidence="3 10" id="KW-0812">Transmembrane</keyword>
<feature type="transmembrane region" description="Helical" evidence="10">
    <location>
        <begin position="7"/>
        <end position="27"/>
    </location>
</feature>
<feature type="transmembrane region" description="Helical" evidence="10">
    <location>
        <begin position="70"/>
        <end position="89"/>
    </location>
</feature>
<keyword evidence="5 10" id="KW-0472">Membrane</keyword>
<keyword evidence="12" id="KW-1185">Reference proteome</keyword>
<keyword evidence="10" id="KW-0479">Metal-binding</keyword>
<keyword evidence="10" id="KW-0915">Sodium</keyword>
<evidence type="ECO:0000256" key="7">
    <source>
        <dbReference type="ARBA" id="ARBA00035120"/>
    </source>
</evidence>
<keyword evidence="4 10" id="KW-1133">Transmembrane helix</keyword>
<dbReference type="HAMAP" id="MF_00454">
    <property type="entry name" value="FluC"/>
    <property type="match status" value="1"/>
</dbReference>
<keyword evidence="6 10" id="KW-0407">Ion channel</keyword>
<dbReference type="RefSeq" id="WP_213808983.1">
    <property type="nucleotide sequence ID" value="NZ_JAAMFK010000003.1"/>
</dbReference>
<comment type="function">
    <text evidence="9 10">Fluoride-specific ion channel. Important for reducing fluoride concentration in the cell, thus reducing its toxicity.</text>
</comment>
<evidence type="ECO:0000313" key="11">
    <source>
        <dbReference type="EMBL" id="MBS9338703.1"/>
    </source>
</evidence>
<comment type="activity regulation">
    <text evidence="10">Na(+) is not transported, but it plays an essential structural role and its presence is essential for fluoride channel function.</text>
</comment>
<proteinExistence type="inferred from homology"/>
<evidence type="ECO:0000256" key="5">
    <source>
        <dbReference type="ARBA" id="ARBA00023136"/>
    </source>
</evidence>
<comment type="similarity">
    <text evidence="7 10">Belongs to the fluoride channel Fluc/FEX (TC 1.A.43) family.</text>
</comment>
<keyword evidence="10" id="KW-0406">Ion transport</keyword>
<comment type="caution">
    <text evidence="11">The sequence shown here is derived from an EMBL/GenBank/DDBJ whole genome shotgun (WGS) entry which is preliminary data.</text>
</comment>
<evidence type="ECO:0000256" key="6">
    <source>
        <dbReference type="ARBA" id="ARBA00023303"/>
    </source>
</evidence>
<feature type="transmembrane region" description="Helical" evidence="10">
    <location>
        <begin position="39"/>
        <end position="58"/>
    </location>
</feature>
<keyword evidence="2 10" id="KW-1003">Cell membrane</keyword>
<accession>A0ABS5QZT7</accession>
<feature type="binding site" evidence="10">
    <location>
        <position position="81"/>
    </location>
    <ligand>
        <name>Na(+)</name>
        <dbReference type="ChEBI" id="CHEBI:29101"/>
        <note>structural</note>
    </ligand>
</feature>
<evidence type="ECO:0000256" key="2">
    <source>
        <dbReference type="ARBA" id="ARBA00022475"/>
    </source>
</evidence>
<dbReference type="Proteomes" id="UP001519504">
    <property type="component" value="Unassembled WGS sequence"/>
</dbReference>
<comment type="subcellular location">
    <subcellularLocation>
        <location evidence="1 10">Cell membrane</location>
        <topology evidence="1 10">Multi-pass membrane protein</topology>
    </subcellularLocation>
</comment>
<dbReference type="Pfam" id="PF02537">
    <property type="entry name" value="CRCB"/>
    <property type="match status" value="1"/>
</dbReference>
<evidence type="ECO:0000256" key="8">
    <source>
        <dbReference type="ARBA" id="ARBA00035585"/>
    </source>
</evidence>
<gene>
    <name evidence="10" type="primary">fluC</name>
    <name evidence="10" type="synonym">crcB</name>
    <name evidence="11" type="ORF">G6R29_03545</name>
</gene>
<evidence type="ECO:0000256" key="1">
    <source>
        <dbReference type="ARBA" id="ARBA00004651"/>
    </source>
</evidence>
<comment type="catalytic activity">
    <reaction evidence="8">
        <text>fluoride(in) = fluoride(out)</text>
        <dbReference type="Rhea" id="RHEA:76159"/>
        <dbReference type="ChEBI" id="CHEBI:17051"/>
    </reaction>
    <physiologicalReaction direction="left-to-right" evidence="8">
        <dbReference type="Rhea" id="RHEA:76160"/>
    </physiologicalReaction>
</comment>
<evidence type="ECO:0000256" key="4">
    <source>
        <dbReference type="ARBA" id="ARBA00022989"/>
    </source>
</evidence>
<evidence type="ECO:0000313" key="12">
    <source>
        <dbReference type="Proteomes" id="UP001519504"/>
    </source>
</evidence>
<organism evidence="11 12">
    <name type="scientific">Fructobacillus broussonetiae</name>
    <dbReference type="NCBI Taxonomy" id="2713173"/>
    <lineage>
        <taxon>Bacteria</taxon>
        <taxon>Bacillati</taxon>
        <taxon>Bacillota</taxon>
        <taxon>Bacilli</taxon>
        <taxon>Lactobacillales</taxon>
        <taxon>Lactobacillaceae</taxon>
        <taxon>Fructobacillus</taxon>
    </lineage>
</organism>
<dbReference type="InterPro" id="IPR003691">
    <property type="entry name" value="FluC"/>
</dbReference>
<feature type="binding site" evidence="10">
    <location>
        <position position="78"/>
    </location>
    <ligand>
        <name>Na(+)</name>
        <dbReference type="ChEBI" id="CHEBI:29101"/>
        <note>structural</note>
    </ligand>
</feature>
<reference evidence="11 12" key="1">
    <citation type="submission" date="2020-02" db="EMBL/GenBank/DDBJ databases">
        <title>Fructobacillus sp. isolated from paper mulberry of Taiwan.</title>
        <authorList>
            <person name="Lin S.-T."/>
        </authorList>
    </citation>
    <scope>NUCLEOTIDE SEQUENCE [LARGE SCALE GENOMIC DNA]</scope>
    <source>
        <strain evidence="11 12">M2-14</strain>
    </source>
</reference>